<keyword evidence="1" id="KW-1133">Transmembrane helix</keyword>
<dbReference type="Gene3D" id="3.40.720.10">
    <property type="entry name" value="Alkaline Phosphatase, subunit A"/>
    <property type="match status" value="1"/>
</dbReference>
<evidence type="ECO:0000313" key="2">
    <source>
        <dbReference type="EMBL" id="MBI4132330.1"/>
    </source>
</evidence>
<evidence type="ECO:0008006" key="4">
    <source>
        <dbReference type="Google" id="ProtNLM"/>
    </source>
</evidence>
<dbReference type="InterPro" id="IPR017850">
    <property type="entry name" value="Alkaline_phosphatase_core_sf"/>
</dbReference>
<feature type="transmembrane region" description="Helical" evidence="1">
    <location>
        <begin position="99"/>
        <end position="116"/>
    </location>
</feature>
<dbReference type="AlphaFoldDB" id="A0A932YWG2"/>
<organism evidence="2 3">
    <name type="scientific">Candidatus Sungiibacteriota bacterium</name>
    <dbReference type="NCBI Taxonomy" id="2750080"/>
    <lineage>
        <taxon>Bacteria</taxon>
        <taxon>Candidatus Sungiibacteriota</taxon>
    </lineage>
</organism>
<feature type="transmembrane region" description="Helical" evidence="1">
    <location>
        <begin position="33"/>
        <end position="51"/>
    </location>
</feature>
<feature type="transmembrane region" description="Helical" evidence="1">
    <location>
        <begin position="7"/>
        <end position="27"/>
    </location>
</feature>
<proteinExistence type="predicted"/>
<evidence type="ECO:0000256" key="1">
    <source>
        <dbReference type="SAM" id="Phobius"/>
    </source>
</evidence>
<dbReference type="EMBL" id="JACQMJ010000008">
    <property type="protein sequence ID" value="MBI4132330.1"/>
    <property type="molecule type" value="Genomic_DNA"/>
</dbReference>
<accession>A0A932YWG2</accession>
<dbReference type="SUPFAM" id="SSF53649">
    <property type="entry name" value="Alkaline phosphatase-like"/>
    <property type="match status" value="1"/>
</dbReference>
<comment type="caution">
    <text evidence="2">The sequence shown here is derived from an EMBL/GenBank/DDBJ whole genome shotgun (WGS) entry which is preliminary data.</text>
</comment>
<feature type="transmembrane region" description="Helical" evidence="1">
    <location>
        <begin position="58"/>
        <end position="79"/>
    </location>
</feature>
<feature type="transmembrane region" description="Helical" evidence="1">
    <location>
        <begin position="128"/>
        <end position="149"/>
    </location>
</feature>
<dbReference type="Proteomes" id="UP000704960">
    <property type="component" value="Unassembled WGS sequence"/>
</dbReference>
<name>A0A932YWG2_9BACT</name>
<evidence type="ECO:0000313" key="3">
    <source>
        <dbReference type="Proteomes" id="UP000704960"/>
    </source>
</evidence>
<reference evidence="2" key="1">
    <citation type="submission" date="2020-07" db="EMBL/GenBank/DDBJ databases">
        <title>Huge and variable diversity of episymbiotic CPR bacteria and DPANN archaea in groundwater ecosystems.</title>
        <authorList>
            <person name="He C.Y."/>
            <person name="Keren R."/>
            <person name="Whittaker M."/>
            <person name="Farag I.F."/>
            <person name="Doudna J."/>
            <person name="Cate J.H.D."/>
            <person name="Banfield J.F."/>
        </authorList>
    </citation>
    <scope>NUCLEOTIDE SEQUENCE</scope>
    <source>
        <strain evidence="2">NC_groundwater_1226_Ag_S-0.1um_59_124</strain>
    </source>
</reference>
<keyword evidence="1" id="KW-0812">Transmembrane</keyword>
<sequence length="510" mass="58107">MTKASFIHPILFAVFPVLFLFAYNRWAVAYGDVLIPMAAAIMLAVLLRWLVGLIIRDGLKAGIIASVFLFVFFFYGHVYTWLNEAGVTVAGLELGRHRYLFPMAGAVLAFAAVGLSRARRNFDGLTRMLAVVSLTLVLFAVAGIGWQAVRAPTDARGREARAPRQEPPALKAAADSPDIYVITFDGYANRGTLQEVYHFDNREIYDYLEGKGFFVPTHARPNYARTLLSLTSELNMKYLGDIAEQEGKYSKNYEPLSRLLEDNEVARFLKGRGYTIVNISSFDSPVVENPYADLNFAGGLYRSSEFYVLVLKTTILDYFVQRFVVDDLRPKVLYAFDKLKEMPAMAGPKFVTVHVLPPHPPYLFGPDGERPAGGIAFEEQRDVWKRRQEYVDQVMFINKKMEEIVDVLLTRSATPPVIILQSDHGSAALADWERPSDAFLRERLRNFQAYYLPRGGEEALYDSMTMVNAFRIILNYYFGADYELLPDRSYFSPRDYYYNFRDVTDVVRYE</sequence>
<gene>
    <name evidence="2" type="ORF">HY474_01725</name>
</gene>
<keyword evidence="1" id="KW-0472">Membrane</keyword>
<protein>
    <recommendedName>
        <fullName evidence="4">Sulfatase N-terminal domain-containing protein</fullName>
    </recommendedName>
</protein>